<evidence type="ECO:0000256" key="9">
    <source>
        <dbReference type="ARBA" id="ARBA00023180"/>
    </source>
</evidence>
<reference evidence="10" key="1">
    <citation type="submission" date="2019-09" db="EMBL/GenBank/DDBJ databases">
        <title>Draft genome information of white flower Hibiscus syriacus.</title>
        <authorList>
            <person name="Kim Y.-M."/>
        </authorList>
    </citation>
    <scope>NUCLEOTIDE SEQUENCE [LARGE SCALE GENOMIC DNA]</scope>
    <source>
        <strain evidence="10">YM2019G1</strain>
    </source>
</reference>
<dbReference type="GO" id="GO:0016020">
    <property type="term" value="C:membrane"/>
    <property type="evidence" value="ECO:0007669"/>
    <property type="project" value="UniProtKB-SubCell"/>
</dbReference>
<comment type="similarity">
    <text evidence="2">Belongs to the RLP family.</text>
</comment>
<dbReference type="PANTHER" id="PTHR48060">
    <property type="entry name" value="DNA DAMAGE-REPAIR/TOLERATION PROTEIN DRT100"/>
    <property type="match status" value="1"/>
</dbReference>
<evidence type="ECO:0000256" key="2">
    <source>
        <dbReference type="ARBA" id="ARBA00009592"/>
    </source>
</evidence>
<evidence type="ECO:0000256" key="1">
    <source>
        <dbReference type="ARBA" id="ARBA00004479"/>
    </source>
</evidence>
<dbReference type="PROSITE" id="PS51450">
    <property type="entry name" value="LRR"/>
    <property type="match status" value="2"/>
</dbReference>
<keyword evidence="7" id="KW-1133">Transmembrane helix</keyword>
<dbReference type="Gene3D" id="3.80.10.10">
    <property type="entry name" value="Ribonuclease Inhibitor"/>
    <property type="match status" value="4"/>
</dbReference>
<evidence type="ECO:0000256" key="5">
    <source>
        <dbReference type="ARBA" id="ARBA00022729"/>
    </source>
</evidence>
<evidence type="ECO:0000313" key="11">
    <source>
        <dbReference type="Proteomes" id="UP000436088"/>
    </source>
</evidence>
<organism evidence="10 11">
    <name type="scientific">Hibiscus syriacus</name>
    <name type="common">Rose of Sharon</name>
    <dbReference type="NCBI Taxonomy" id="106335"/>
    <lineage>
        <taxon>Eukaryota</taxon>
        <taxon>Viridiplantae</taxon>
        <taxon>Streptophyta</taxon>
        <taxon>Embryophyta</taxon>
        <taxon>Tracheophyta</taxon>
        <taxon>Spermatophyta</taxon>
        <taxon>Magnoliopsida</taxon>
        <taxon>eudicotyledons</taxon>
        <taxon>Gunneridae</taxon>
        <taxon>Pentapetalae</taxon>
        <taxon>rosids</taxon>
        <taxon>malvids</taxon>
        <taxon>Malvales</taxon>
        <taxon>Malvaceae</taxon>
        <taxon>Malvoideae</taxon>
        <taxon>Hibiscus</taxon>
    </lineage>
</organism>
<keyword evidence="8" id="KW-0472">Membrane</keyword>
<dbReference type="PANTHER" id="PTHR48060:SF21">
    <property type="entry name" value="L DOMAIN-LIKE PROTEIN"/>
    <property type="match status" value="1"/>
</dbReference>
<keyword evidence="5" id="KW-0732">Signal</keyword>
<evidence type="ECO:0000256" key="6">
    <source>
        <dbReference type="ARBA" id="ARBA00022737"/>
    </source>
</evidence>
<comment type="subcellular location">
    <subcellularLocation>
        <location evidence="1">Membrane</location>
        <topology evidence="1">Single-pass type I membrane protein</topology>
    </subcellularLocation>
</comment>
<dbReference type="PRINTS" id="PR00019">
    <property type="entry name" value="LEURICHRPT"/>
</dbReference>
<keyword evidence="9" id="KW-0325">Glycoprotein</keyword>
<keyword evidence="6" id="KW-0677">Repeat</keyword>
<gene>
    <name evidence="10" type="ORF">F3Y22_tig00110403pilonHSYRG00021</name>
</gene>
<dbReference type="InterPro" id="IPR032675">
    <property type="entry name" value="LRR_dom_sf"/>
</dbReference>
<evidence type="ECO:0000256" key="3">
    <source>
        <dbReference type="ARBA" id="ARBA00022614"/>
    </source>
</evidence>
<evidence type="ECO:0000313" key="10">
    <source>
        <dbReference type="EMBL" id="KAE8706107.1"/>
    </source>
</evidence>
<dbReference type="SUPFAM" id="SSF52047">
    <property type="entry name" value="RNI-like"/>
    <property type="match status" value="1"/>
</dbReference>
<dbReference type="InterPro" id="IPR003591">
    <property type="entry name" value="Leu-rich_rpt_typical-subtyp"/>
</dbReference>
<dbReference type="Pfam" id="PF13855">
    <property type="entry name" value="LRR_8"/>
    <property type="match status" value="2"/>
</dbReference>
<dbReference type="FunFam" id="3.80.10.10:FF:000041">
    <property type="entry name" value="LRR receptor-like serine/threonine-protein kinase ERECTA"/>
    <property type="match status" value="1"/>
</dbReference>
<dbReference type="InterPro" id="IPR001611">
    <property type="entry name" value="Leu-rich_rpt"/>
</dbReference>
<evidence type="ECO:0000256" key="8">
    <source>
        <dbReference type="ARBA" id="ARBA00023136"/>
    </source>
</evidence>
<dbReference type="AlphaFoldDB" id="A0A6A3ARW9"/>
<proteinExistence type="inferred from homology"/>
<accession>A0A6A3ARW9</accession>
<evidence type="ECO:0000256" key="7">
    <source>
        <dbReference type="ARBA" id="ARBA00022989"/>
    </source>
</evidence>
<dbReference type="SMART" id="SM00369">
    <property type="entry name" value="LRR_TYP"/>
    <property type="match status" value="5"/>
</dbReference>
<keyword evidence="11" id="KW-1185">Reference proteome</keyword>
<protein>
    <recommendedName>
        <fullName evidence="12">Leucine-rich repeat-containing N-terminal plant-type domain-containing protein</fullName>
    </recommendedName>
</protein>
<dbReference type="Pfam" id="PF00560">
    <property type="entry name" value="LRR_1"/>
    <property type="match status" value="2"/>
</dbReference>
<keyword evidence="4" id="KW-0812">Transmembrane</keyword>
<keyword evidence="3" id="KW-0433">Leucine-rich repeat</keyword>
<dbReference type="SMART" id="SM00365">
    <property type="entry name" value="LRR_SD22"/>
    <property type="match status" value="3"/>
</dbReference>
<evidence type="ECO:0008006" key="12">
    <source>
        <dbReference type="Google" id="ProtNLM"/>
    </source>
</evidence>
<dbReference type="Proteomes" id="UP000436088">
    <property type="component" value="Unassembled WGS sequence"/>
</dbReference>
<dbReference type="InterPro" id="IPR053211">
    <property type="entry name" value="DNA_repair-toleration"/>
</dbReference>
<comment type="caution">
    <text evidence="10">The sequence shown here is derived from an EMBL/GenBank/DDBJ whole genome shotgun (WGS) entry which is preliminary data.</text>
</comment>
<sequence length="525" mass="58970">MWATIIELKRISRASDLMHVDGASSDNIGLNDGRVTMAPFSAACIINFQSSECNASEGKTMSWKKGMNCCLWDEVTCDAKTGNELNLGGNDFNMFPVASQFDQLTGLTHLDISSSSFSGKIPLEISYLSKLSSLDLSDNYGLMFEGHVFETVVGNLTQLRHLLLSGVSMSSVEPTSFLNMSFYITTLIPEGNRLQGKFPEDVFQFSYLEKFHLNGFHCPYLKMFYPNGFQCPYPMKLFLNGSHCLYLEKFFYVEFHGLEINLPKTNWSGPLKSLELSSSHLQELPDSIGNLRSLEILDLSYTNLTGPIPATLANLAQLKRLDLSKNNLSGLLPIPVFNFTQVEYLDFSRNNLIGSLPSRVSGILRLHWLGLNENFLSERVLSWLFSFPSLEVFWLSNNKLTGTIDQSDKVGALELSKLEELDLSNNCLLSLTSASNVDYSLPFLWKLNLSSCNASEFLNFVRNLEGLTSLDLSYNRIRAIEADMFVKLKWLQILVLSHNRPLSLNNNNNIKSCPAPSFFLTIVFL</sequence>
<name>A0A6A3ARW9_HIBSY</name>
<evidence type="ECO:0000256" key="4">
    <source>
        <dbReference type="ARBA" id="ARBA00022692"/>
    </source>
</evidence>
<dbReference type="EMBL" id="VEPZ02000972">
    <property type="protein sequence ID" value="KAE8706107.1"/>
    <property type="molecule type" value="Genomic_DNA"/>
</dbReference>